<dbReference type="Proteomes" id="UP000663869">
    <property type="component" value="Unassembled WGS sequence"/>
</dbReference>
<evidence type="ECO:0000313" key="1">
    <source>
        <dbReference type="EMBL" id="CAF3759356.1"/>
    </source>
</evidence>
<evidence type="ECO:0000313" key="2">
    <source>
        <dbReference type="EMBL" id="CAF4646972.1"/>
    </source>
</evidence>
<reference evidence="1" key="1">
    <citation type="submission" date="2021-02" db="EMBL/GenBank/DDBJ databases">
        <authorList>
            <person name="Nowell W R."/>
        </authorList>
    </citation>
    <scope>NUCLEOTIDE SEQUENCE</scope>
</reference>
<gene>
    <name evidence="1" type="ORF">FME351_LOCUS31303</name>
    <name evidence="2" type="ORF">TSG867_LOCUS30543</name>
</gene>
<protein>
    <recommendedName>
        <fullName evidence="4">F-box domain-containing protein</fullName>
    </recommendedName>
</protein>
<dbReference type="AlphaFoldDB" id="A0A818Z675"/>
<dbReference type="Proteomes" id="UP000663862">
    <property type="component" value="Unassembled WGS sequence"/>
</dbReference>
<dbReference type="EMBL" id="CAJOBQ010004935">
    <property type="protein sequence ID" value="CAF4646972.1"/>
    <property type="molecule type" value="Genomic_DNA"/>
</dbReference>
<evidence type="ECO:0000313" key="3">
    <source>
        <dbReference type="Proteomes" id="UP000663869"/>
    </source>
</evidence>
<proteinExistence type="predicted"/>
<dbReference type="EMBL" id="CAJNYU010004479">
    <property type="protein sequence ID" value="CAF3759356.1"/>
    <property type="molecule type" value="Genomic_DNA"/>
</dbReference>
<organism evidence="1 3">
    <name type="scientific">Rotaria socialis</name>
    <dbReference type="NCBI Taxonomy" id="392032"/>
    <lineage>
        <taxon>Eukaryota</taxon>
        <taxon>Metazoa</taxon>
        <taxon>Spiralia</taxon>
        <taxon>Gnathifera</taxon>
        <taxon>Rotifera</taxon>
        <taxon>Eurotatoria</taxon>
        <taxon>Bdelloidea</taxon>
        <taxon>Philodinida</taxon>
        <taxon>Philodinidae</taxon>
        <taxon>Rotaria</taxon>
    </lineage>
</organism>
<sequence length="257" mass="29460">MDDITTFEMLPDEMILLVSQYLRCGEVLYSFFNLNSRLNSTIADICHHVNISDVTYKQFDFIVSQIVPQIGFSIRSLVLNGKLESTTSNKVDSLFYNAKLSLIFPQLYRLSLVNFDDTQLDLFLDKITDLPDLVKLDFINLRENHGEGSLGKILAANKDRLKSVSFDSDSIGFTFNRAIYDEMFCYPNIKELTVNLKIGKLVRVIFQLVPHINRFHINCDPLSYLGISTSPNISPLVHLKDFQMNTIHISWSFNENS</sequence>
<comment type="caution">
    <text evidence="1">The sequence shown here is derived from an EMBL/GenBank/DDBJ whole genome shotgun (WGS) entry which is preliminary data.</text>
</comment>
<name>A0A818Z675_9BILA</name>
<accession>A0A818Z675</accession>
<evidence type="ECO:0008006" key="4">
    <source>
        <dbReference type="Google" id="ProtNLM"/>
    </source>
</evidence>